<evidence type="ECO:0000313" key="2">
    <source>
        <dbReference type="EMBL" id="OCL09052.1"/>
    </source>
</evidence>
<evidence type="ECO:0000313" key="3">
    <source>
        <dbReference type="Proteomes" id="UP000250140"/>
    </source>
</evidence>
<keyword evidence="3" id="KW-1185">Reference proteome</keyword>
<proteinExistence type="predicted"/>
<sequence length="123" mass="13692">PGGRASWALVGAEGSYELGNRDINEFSNLAALIVRARRFYELGNQLEVAQLDDTDALSPSKPDSGGDDEDATARPTTANTTLRHVHVNAIADYYNIPRLKEFTNTKYKTPTRSRNQLVRRRVS</sequence>
<feature type="region of interest" description="Disordered" evidence="1">
    <location>
        <begin position="51"/>
        <end position="80"/>
    </location>
</feature>
<dbReference type="OrthoDB" id="1022638at2759"/>
<gene>
    <name evidence="2" type="ORF">AOQ84DRAFT_363595</name>
</gene>
<dbReference type="EMBL" id="KV749526">
    <property type="protein sequence ID" value="OCL09052.1"/>
    <property type="molecule type" value="Genomic_DNA"/>
</dbReference>
<dbReference type="AlphaFoldDB" id="A0A8E2F1W2"/>
<name>A0A8E2F1W2_9PEZI</name>
<evidence type="ECO:0000256" key="1">
    <source>
        <dbReference type="SAM" id="MobiDB-lite"/>
    </source>
</evidence>
<organism evidence="2 3">
    <name type="scientific">Glonium stellatum</name>
    <dbReference type="NCBI Taxonomy" id="574774"/>
    <lineage>
        <taxon>Eukaryota</taxon>
        <taxon>Fungi</taxon>
        <taxon>Dikarya</taxon>
        <taxon>Ascomycota</taxon>
        <taxon>Pezizomycotina</taxon>
        <taxon>Dothideomycetes</taxon>
        <taxon>Pleosporomycetidae</taxon>
        <taxon>Gloniales</taxon>
        <taxon>Gloniaceae</taxon>
        <taxon>Glonium</taxon>
    </lineage>
</organism>
<reference evidence="2 3" key="1">
    <citation type="journal article" date="2016" name="Nat. Commun.">
        <title>Ectomycorrhizal ecology is imprinted in the genome of the dominant symbiotic fungus Cenococcum geophilum.</title>
        <authorList>
            <consortium name="DOE Joint Genome Institute"/>
            <person name="Peter M."/>
            <person name="Kohler A."/>
            <person name="Ohm R.A."/>
            <person name="Kuo A."/>
            <person name="Krutzmann J."/>
            <person name="Morin E."/>
            <person name="Arend M."/>
            <person name="Barry K.W."/>
            <person name="Binder M."/>
            <person name="Choi C."/>
            <person name="Clum A."/>
            <person name="Copeland A."/>
            <person name="Grisel N."/>
            <person name="Haridas S."/>
            <person name="Kipfer T."/>
            <person name="LaButti K."/>
            <person name="Lindquist E."/>
            <person name="Lipzen A."/>
            <person name="Maire R."/>
            <person name="Meier B."/>
            <person name="Mihaltcheva S."/>
            <person name="Molinier V."/>
            <person name="Murat C."/>
            <person name="Poggeler S."/>
            <person name="Quandt C.A."/>
            <person name="Sperisen C."/>
            <person name="Tritt A."/>
            <person name="Tisserant E."/>
            <person name="Crous P.W."/>
            <person name="Henrissat B."/>
            <person name="Nehls U."/>
            <person name="Egli S."/>
            <person name="Spatafora J.W."/>
            <person name="Grigoriev I.V."/>
            <person name="Martin F.M."/>
        </authorList>
    </citation>
    <scope>NUCLEOTIDE SEQUENCE [LARGE SCALE GENOMIC DNA]</scope>
    <source>
        <strain evidence="2 3">CBS 207.34</strain>
    </source>
</reference>
<dbReference type="Proteomes" id="UP000250140">
    <property type="component" value="Unassembled WGS sequence"/>
</dbReference>
<accession>A0A8E2F1W2</accession>
<protein>
    <submittedName>
        <fullName evidence="2">Uncharacterized protein</fullName>
    </submittedName>
</protein>
<feature type="non-terminal residue" evidence="2">
    <location>
        <position position="1"/>
    </location>
</feature>